<keyword evidence="2" id="KW-0732">Signal</keyword>
<sequence>MRKIVLAGMFALSASTSLAQTTTSPQPAAPAAEAPAAQAAASQQGGPANLCQELLAFMKAPPPEPAAPAAAAKPAAPAQQQPPPAQQSGSNQQGSSALAGTTHAGEGASAKPDTAANSAQAVTGQKGVATDAPEPGKDKAASGSVQNAPHKESRAAPVPPADVTSTPKESVLTVEAAEQLAGGNDIAQCQKAAREMRVAGVAMPPPLMALAALDLQYQQKSGAPAQPSGAAGGQGATPQAPQ</sequence>
<evidence type="ECO:0008006" key="5">
    <source>
        <dbReference type="Google" id="ProtNLM"/>
    </source>
</evidence>
<dbReference type="AlphaFoldDB" id="A0A942E3P1"/>
<gene>
    <name evidence="3" type="ORF">KEU06_15460</name>
</gene>
<dbReference type="RefSeq" id="WP_188255548.1">
    <property type="nucleotide sequence ID" value="NZ_JABVCF010000007.1"/>
</dbReference>
<feature type="compositionally biased region" description="Polar residues" evidence="1">
    <location>
        <begin position="88"/>
        <end position="99"/>
    </location>
</feature>
<reference evidence="3" key="1">
    <citation type="submission" date="2021-04" db="EMBL/GenBank/DDBJ databases">
        <title>Pseudaminobacter soli sp. nov., isolated from paddy soil contaminated by heavy metals.</title>
        <authorList>
            <person name="Zhang K."/>
        </authorList>
    </citation>
    <scope>NUCLEOTIDE SEQUENCE</scope>
    <source>
        <strain evidence="3">19-2017</strain>
    </source>
</reference>
<dbReference type="Proteomes" id="UP000680348">
    <property type="component" value="Unassembled WGS sequence"/>
</dbReference>
<proteinExistence type="predicted"/>
<dbReference type="EMBL" id="JAGWCR010000007">
    <property type="protein sequence ID" value="MBS3650010.1"/>
    <property type="molecule type" value="Genomic_DNA"/>
</dbReference>
<protein>
    <recommendedName>
        <fullName evidence="5">Fe-S oxidoreductase</fullName>
    </recommendedName>
</protein>
<evidence type="ECO:0000313" key="4">
    <source>
        <dbReference type="Proteomes" id="UP000680348"/>
    </source>
</evidence>
<organism evidence="3 4">
    <name type="scientific">Pseudaminobacter soli</name>
    <name type="common">ex Zhang et al. 2022</name>
    <dbReference type="NCBI Taxonomy" id="2831468"/>
    <lineage>
        <taxon>Bacteria</taxon>
        <taxon>Pseudomonadati</taxon>
        <taxon>Pseudomonadota</taxon>
        <taxon>Alphaproteobacteria</taxon>
        <taxon>Hyphomicrobiales</taxon>
        <taxon>Phyllobacteriaceae</taxon>
        <taxon>Pseudaminobacter</taxon>
    </lineage>
</organism>
<evidence type="ECO:0000313" key="3">
    <source>
        <dbReference type="EMBL" id="MBS3650010.1"/>
    </source>
</evidence>
<feature type="region of interest" description="Disordered" evidence="1">
    <location>
        <begin position="219"/>
        <end position="242"/>
    </location>
</feature>
<feature type="compositionally biased region" description="Low complexity" evidence="1">
    <location>
        <begin position="67"/>
        <end position="79"/>
    </location>
</feature>
<comment type="caution">
    <text evidence="3">The sequence shown here is derived from an EMBL/GenBank/DDBJ whole genome shotgun (WGS) entry which is preliminary data.</text>
</comment>
<feature type="region of interest" description="Disordered" evidence="1">
    <location>
        <begin position="20"/>
        <end position="46"/>
    </location>
</feature>
<feature type="signal peptide" evidence="2">
    <location>
        <begin position="1"/>
        <end position="19"/>
    </location>
</feature>
<feature type="chain" id="PRO_5037552894" description="Fe-S oxidoreductase" evidence="2">
    <location>
        <begin position="20"/>
        <end position="242"/>
    </location>
</feature>
<feature type="region of interest" description="Disordered" evidence="1">
    <location>
        <begin position="59"/>
        <end position="170"/>
    </location>
</feature>
<evidence type="ECO:0000256" key="2">
    <source>
        <dbReference type="SAM" id="SignalP"/>
    </source>
</evidence>
<name>A0A942E3P1_9HYPH</name>
<accession>A0A942E3P1</accession>
<evidence type="ECO:0000256" key="1">
    <source>
        <dbReference type="SAM" id="MobiDB-lite"/>
    </source>
</evidence>
<keyword evidence="4" id="KW-1185">Reference proteome</keyword>